<dbReference type="EMBL" id="JAGSXH010000284">
    <property type="protein sequence ID" value="MBS2967061.1"/>
    <property type="molecule type" value="Genomic_DNA"/>
</dbReference>
<dbReference type="Proteomes" id="UP000677913">
    <property type="component" value="Unassembled WGS sequence"/>
</dbReference>
<accession>A0A8J7WR79</accession>
<dbReference type="RefSeq" id="WP_211472722.1">
    <property type="nucleotide sequence ID" value="NZ_JAGSXH010000284.1"/>
</dbReference>
<name>A0A8J7WR79_9ACTN</name>
<keyword evidence="2" id="KW-1185">Reference proteome</keyword>
<evidence type="ECO:0000313" key="2">
    <source>
        <dbReference type="Proteomes" id="UP000677913"/>
    </source>
</evidence>
<protein>
    <submittedName>
        <fullName evidence="1">Transposase</fullName>
    </submittedName>
</protein>
<dbReference type="PANTHER" id="PTHR30007">
    <property type="entry name" value="PHP DOMAIN PROTEIN"/>
    <property type="match status" value="1"/>
</dbReference>
<organism evidence="1 2">
    <name type="scientific">Actinocrinis puniceicyclus</name>
    <dbReference type="NCBI Taxonomy" id="977794"/>
    <lineage>
        <taxon>Bacteria</taxon>
        <taxon>Bacillati</taxon>
        <taxon>Actinomycetota</taxon>
        <taxon>Actinomycetes</taxon>
        <taxon>Catenulisporales</taxon>
        <taxon>Actinospicaceae</taxon>
        <taxon>Actinocrinis</taxon>
    </lineage>
</organism>
<proteinExistence type="predicted"/>
<reference evidence="1" key="1">
    <citation type="submission" date="2021-04" db="EMBL/GenBank/DDBJ databases">
        <title>Genome based classification of Actinospica acidithermotolerans sp. nov., an actinobacterium isolated from an Indonesian hot spring.</title>
        <authorList>
            <person name="Kusuma A.B."/>
            <person name="Putra K.E."/>
            <person name="Nafisah S."/>
            <person name="Loh J."/>
            <person name="Nouioui I."/>
            <person name="Goodfellow M."/>
        </authorList>
    </citation>
    <scope>NUCLEOTIDE SEQUENCE</scope>
    <source>
        <strain evidence="1">DSM 45618</strain>
    </source>
</reference>
<evidence type="ECO:0000313" key="1">
    <source>
        <dbReference type="EMBL" id="MBS2967061.1"/>
    </source>
</evidence>
<gene>
    <name evidence="1" type="ORF">KGA66_28770</name>
</gene>
<sequence length="124" mass="13570">MAAVVVAASVHDNHVGTALLEKVAATGTVRAVLVDQGFKTSVVEHGATRGIEVRIVARNPGNSGFVPEPIRWRVEQTNGLNMLERRLAREYDHAPSCSESRIYWASAGRILRRLAGTPARWRDA</sequence>
<dbReference type="PANTHER" id="PTHR30007:SF0">
    <property type="entry name" value="TRANSPOSASE"/>
    <property type="match status" value="1"/>
</dbReference>
<dbReference type="AlphaFoldDB" id="A0A8J7WR79"/>
<comment type="caution">
    <text evidence="1">The sequence shown here is derived from an EMBL/GenBank/DDBJ whole genome shotgun (WGS) entry which is preliminary data.</text>
</comment>